<comment type="pathway">
    <text evidence="1 7">Porphyrin-containing compound metabolism; protoporphyrin-IX biosynthesis; coproporphyrinogen-III from 5-aminolevulinate: step 3/4.</text>
</comment>
<organism evidence="9">
    <name type="scientific">Lotharella oceanica</name>
    <dbReference type="NCBI Taxonomy" id="641309"/>
    <lineage>
        <taxon>Eukaryota</taxon>
        <taxon>Sar</taxon>
        <taxon>Rhizaria</taxon>
        <taxon>Cercozoa</taxon>
        <taxon>Chlorarachniophyceae</taxon>
        <taxon>Lotharella</taxon>
    </lineage>
</organism>
<keyword evidence="4 7" id="KW-0456">Lyase</keyword>
<evidence type="ECO:0000256" key="7">
    <source>
        <dbReference type="RuleBase" id="RU366031"/>
    </source>
</evidence>
<comment type="similarity">
    <text evidence="2 7">Belongs to the uroporphyrinogen-III synthase family.</text>
</comment>
<protein>
    <recommendedName>
        <fullName evidence="3 7">Uroporphyrinogen-III synthase</fullName>
        <ecNumber evidence="3 7">4.2.1.75</ecNumber>
    </recommendedName>
</protein>
<feature type="domain" description="Tetrapyrrole biosynthesis uroporphyrinogen III synthase" evidence="8">
    <location>
        <begin position="76"/>
        <end position="285"/>
    </location>
</feature>
<dbReference type="EC" id="4.2.1.75" evidence="3 7"/>
<dbReference type="SUPFAM" id="SSF69618">
    <property type="entry name" value="HemD-like"/>
    <property type="match status" value="1"/>
</dbReference>
<dbReference type="InterPro" id="IPR036108">
    <property type="entry name" value="4pyrrol_syn_uPrphyn_synt_sf"/>
</dbReference>
<proteinExistence type="inferred from homology"/>
<dbReference type="UniPathway" id="UPA00251">
    <property type="reaction ID" value="UER00320"/>
</dbReference>
<evidence type="ECO:0000256" key="2">
    <source>
        <dbReference type="ARBA" id="ARBA00008133"/>
    </source>
</evidence>
<dbReference type="CDD" id="cd06578">
    <property type="entry name" value="HemD"/>
    <property type="match status" value="1"/>
</dbReference>
<dbReference type="InterPro" id="IPR003754">
    <property type="entry name" value="4pyrrol_synth_uPrphyn_synth"/>
</dbReference>
<evidence type="ECO:0000256" key="4">
    <source>
        <dbReference type="ARBA" id="ARBA00023239"/>
    </source>
</evidence>
<evidence type="ECO:0000256" key="5">
    <source>
        <dbReference type="ARBA" id="ARBA00023244"/>
    </source>
</evidence>
<dbReference type="GO" id="GO:0004852">
    <property type="term" value="F:uroporphyrinogen-III synthase activity"/>
    <property type="evidence" value="ECO:0007669"/>
    <property type="project" value="UniProtKB-UniRule"/>
</dbReference>
<dbReference type="Gene3D" id="3.40.50.10090">
    <property type="match status" value="2"/>
</dbReference>
<dbReference type="PANTHER" id="PTHR38042:SF1">
    <property type="entry name" value="UROPORPHYRINOGEN-III SYNTHASE, CHLOROPLASTIC"/>
    <property type="match status" value="1"/>
</dbReference>
<dbReference type="Pfam" id="PF02602">
    <property type="entry name" value="HEM4"/>
    <property type="match status" value="1"/>
</dbReference>
<gene>
    <name evidence="9" type="ORF">LSP00402_LOCUS2044</name>
</gene>
<sequence length="301" mass="32298">MADPAWWPGSTAIAAGLILTLAVSRVAQTTHGYRLGNSPSFRRPQIPRFRISAAAASNMLHDRPAVLLTREKGKNDKLRTRLEERGVQVVELPCIQAVELDGARDLPKTLAEPWEWVVVTSPEGAKILVKSWEAANKPPIRAAAVGAATGKVLQGAGITDIFVPSKAHGADLAKEMPEPSESKKILYAVSQLANKDVETLLSDRGYTVNRVDAYTTLPADWTDEDSKVAACAKVVTFGSPSAVKVWAKRAPVDSPIAVCIGGTSAEACKAAGFLNIRHPEKPGVATWAEEVFRVLESIECT</sequence>
<name>A0A7S2X627_9EUKA</name>
<dbReference type="InterPro" id="IPR039793">
    <property type="entry name" value="UROS/Hem4"/>
</dbReference>
<dbReference type="GO" id="GO:0006780">
    <property type="term" value="P:uroporphyrinogen III biosynthetic process"/>
    <property type="evidence" value="ECO:0007669"/>
    <property type="project" value="UniProtKB-UniRule"/>
</dbReference>
<dbReference type="EMBL" id="HBHP01003246">
    <property type="protein sequence ID" value="CAD9747977.1"/>
    <property type="molecule type" value="Transcribed_RNA"/>
</dbReference>
<accession>A0A7S2X627</accession>
<evidence type="ECO:0000256" key="6">
    <source>
        <dbReference type="ARBA" id="ARBA00048617"/>
    </source>
</evidence>
<comment type="catalytic activity">
    <reaction evidence="6 7">
        <text>hydroxymethylbilane = uroporphyrinogen III + H2O</text>
        <dbReference type="Rhea" id="RHEA:18965"/>
        <dbReference type="ChEBI" id="CHEBI:15377"/>
        <dbReference type="ChEBI" id="CHEBI:57308"/>
        <dbReference type="ChEBI" id="CHEBI:57845"/>
        <dbReference type="EC" id="4.2.1.75"/>
    </reaction>
</comment>
<evidence type="ECO:0000259" key="8">
    <source>
        <dbReference type="Pfam" id="PF02602"/>
    </source>
</evidence>
<dbReference type="PANTHER" id="PTHR38042">
    <property type="entry name" value="UROPORPHYRINOGEN-III SYNTHASE, CHLOROPLASTIC"/>
    <property type="match status" value="1"/>
</dbReference>
<evidence type="ECO:0000256" key="3">
    <source>
        <dbReference type="ARBA" id="ARBA00013109"/>
    </source>
</evidence>
<dbReference type="GO" id="GO:0006782">
    <property type="term" value="P:protoporphyrinogen IX biosynthetic process"/>
    <property type="evidence" value="ECO:0007669"/>
    <property type="project" value="UniProtKB-UniRule"/>
</dbReference>
<dbReference type="AlphaFoldDB" id="A0A7S2X627"/>
<evidence type="ECO:0000256" key="1">
    <source>
        <dbReference type="ARBA" id="ARBA00004772"/>
    </source>
</evidence>
<reference evidence="9" key="1">
    <citation type="submission" date="2021-01" db="EMBL/GenBank/DDBJ databases">
        <authorList>
            <person name="Corre E."/>
            <person name="Pelletier E."/>
            <person name="Niang G."/>
            <person name="Scheremetjew M."/>
            <person name="Finn R."/>
            <person name="Kale V."/>
            <person name="Holt S."/>
            <person name="Cochrane G."/>
            <person name="Meng A."/>
            <person name="Brown T."/>
            <person name="Cohen L."/>
        </authorList>
    </citation>
    <scope>NUCLEOTIDE SEQUENCE</scope>
    <source>
        <strain evidence="9">CCMP622</strain>
    </source>
</reference>
<keyword evidence="5 7" id="KW-0627">Porphyrin biosynthesis</keyword>
<comment type="function">
    <text evidence="7">Catalyzes cyclization of the linear tetrapyrrole, hydroxymethylbilane, to the macrocyclic uroporphyrinogen III.</text>
</comment>
<evidence type="ECO:0000313" key="9">
    <source>
        <dbReference type="EMBL" id="CAD9747977.1"/>
    </source>
</evidence>